<feature type="compositionally biased region" description="Basic and acidic residues" evidence="7">
    <location>
        <begin position="125"/>
        <end position="139"/>
    </location>
</feature>
<dbReference type="PANTHER" id="PTHR13220">
    <property type="entry name" value="TIMELESS INTERACTING-RELATED"/>
    <property type="match status" value="1"/>
</dbReference>
<name>A0A8I3A301_9AGAM</name>
<comment type="subcellular location">
    <subcellularLocation>
        <location evidence="1 6">Nucleus</location>
    </subcellularLocation>
</comment>
<feature type="compositionally biased region" description="Acidic residues" evidence="7">
    <location>
        <begin position="60"/>
        <end position="72"/>
    </location>
</feature>
<keyword evidence="5 6" id="KW-0131">Cell cycle</keyword>
<feature type="compositionally biased region" description="Polar residues" evidence="7">
    <location>
        <begin position="329"/>
        <end position="342"/>
    </location>
</feature>
<keyword evidence="3 6" id="KW-0227">DNA damage</keyword>
<dbReference type="PANTHER" id="PTHR13220:SF11">
    <property type="entry name" value="TIMELESS-INTERACTING PROTEIN"/>
    <property type="match status" value="1"/>
</dbReference>
<feature type="compositionally biased region" description="Basic and acidic residues" evidence="7">
    <location>
        <begin position="87"/>
        <end position="96"/>
    </location>
</feature>
<reference evidence="9" key="1">
    <citation type="submission" date="2021-03" db="EMBL/GenBank/DDBJ databases">
        <title>Evolutionary innovations through gain and loss of genes in the ectomycorrhizal Boletales.</title>
        <authorList>
            <person name="Wu G."/>
            <person name="Miyauchi S."/>
            <person name="Morin E."/>
            <person name="Yang Z.-L."/>
            <person name="Xu J."/>
            <person name="Martin F.M."/>
        </authorList>
    </citation>
    <scope>NUCLEOTIDE SEQUENCE</scope>
    <source>
        <strain evidence="9">BR01</strain>
    </source>
</reference>
<evidence type="ECO:0000256" key="2">
    <source>
        <dbReference type="ARBA" id="ARBA00006075"/>
    </source>
</evidence>
<feature type="compositionally biased region" description="Polar residues" evidence="7">
    <location>
        <begin position="427"/>
        <end position="438"/>
    </location>
</feature>
<keyword evidence="10" id="KW-1185">Reference proteome</keyword>
<comment type="caution">
    <text evidence="9">The sequence shown here is derived from an EMBL/GenBank/DDBJ whole genome shotgun (WGS) entry which is preliminary data.</text>
</comment>
<dbReference type="Proteomes" id="UP000683000">
    <property type="component" value="Unassembled WGS sequence"/>
</dbReference>
<dbReference type="EMBL" id="JAGFBS010000057">
    <property type="protein sequence ID" value="KAG6370088.1"/>
    <property type="molecule type" value="Genomic_DNA"/>
</dbReference>
<feature type="domain" description="Chromosome segregation in meiosis protein 3" evidence="8">
    <location>
        <begin position="147"/>
        <end position="219"/>
    </location>
</feature>
<dbReference type="InterPro" id="IPR012923">
    <property type="entry name" value="Csm3"/>
</dbReference>
<comment type="function">
    <text evidence="6">Plays an important role in the control of DNA replication and the maintenance of replication fork stability.</text>
</comment>
<evidence type="ECO:0000256" key="7">
    <source>
        <dbReference type="SAM" id="MobiDB-lite"/>
    </source>
</evidence>
<accession>A0A8I3A301</accession>
<comment type="similarity">
    <text evidence="2 6">Belongs to the CSM3 family.</text>
</comment>
<dbReference type="GO" id="GO:0006974">
    <property type="term" value="P:DNA damage response"/>
    <property type="evidence" value="ECO:0007669"/>
    <property type="project" value="UniProtKB-KW"/>
</dbReference>
<gene>
    <name evidence="9" type="ORF">JVT61DRAFT_12494</name>
</gene>
<feature type="compositionally biased region" description="Low complexity" evidence="7">
    <location>
        <begin position="111"/>
        <end position="121"/>
    </location>
</feature>
<feature type="compositionally biased region" description="Basic and acidic residues" evidence="7">
    <location>
        <begin position="283"/>
        <end position="294"/>
    </location>
</feature>
<dbReference type="InterPro" id="IPR040038">
    <property type="entry name" value="TIPIN/Csm3/Swi3"/>
</dbReference>
<proteinExistence type="inferred from homology"/>
<feature type="compositionally biased region" description="Acidic residues" evidence="7">
    <location>
        <begin position="390"/>
        <end position="405"/>
    </location>
</feature>
<dbReference type="Pfam" id="PF07962">
    <property type="entry name" value="Swi3"/>
    <property type="match status" value="1"/>
</dbReference>
<sequence length="449" mass="49596">MSLDDIWVEPSASPPKPAPADSPQKRPRQSLFLSDSDSDYERPPKRATPAPPPARPDVDALFEDLDKDEEDDGLRYKPLAPALDLENLAKEAEARHARARQTAPSQTLANGSKTGTTGSTGWDSFAKDEGKGNPGDGEKKGRKVLPKLDEERLVGPEGFPLLIKEIKGFEPKGKGNEHVDLNRLLQVYQFWTHKMYPKTSFKDTVNRVEKLCHSKRMQVKTPAYLAGLSSLTYIHHKVRLSVWRDEFKGVTNGKKLDDDPDVIDLAEPTLVGTEDDGDDKESEDPQLKSVRASERTPSLPPASSEADDDDFDIDAVIRAEEDRLATLRAATTDSESLHTSRPPTLPEKVPTSNSNPEAMDVDEASLWESFDDPPAMLDPPQSGPPPSAPVDDDEGMWNIVDEMEQEQQRKPISPRIPVSGVNLIPSLDSTDSGNASRATNDDDWDEMYS</sequence>
<dbReference type="GO" id="GO:0043111">
    <property type="term" value="P:replication fork arrest"/>
    <property type="evidence" value="ECO:0007669"/>
    <property type="project" value="TreeGrafter"/>
</dbReference>
<evidence type="ECO:0000256" key="6">
    <source>
        <dbReference type="RuleBase" id="RU366049"/>
    </source>
</evidence>
<dbReference type="AlphaFoldDB" id="A0A8I3A301"/>
<evidence type="ECO:0000313" key="10">
    <source>
        <dbReference type="Proteomes" id="UP000683000"/>
    </source>
</evidence>
<feature type="compositionally biased region" description="Acidic residues" evidence="7">
    <location>
        <begin position="359"/>
        <end position="371"/>
    </location>
</feature>
<evidence type="ECO:0000256" key="4">
    <source>
        <dbReference type="ARBA" id="ARBA00023242"/>
    </source>
</evidence>
<keyword evidence="4 6" id="KW-0539">Nucleus</keyword>
<evidence type="ECO:0000256" key="5">
    <source>
        <dbReference type="ARBA" id="ARBA00023306"/>
    </source>
</evidence>
<dbReference type="GO" id="GO:0003677">
    <property type="term" value="F:DNA binding"/>
    <property type="evidence" value="ECO:0007669"/>
    <property type="project" value="TreeGrafter"/>
</dbReference>
<organism evidence="9 10">
    <name type="scientific">Boletus reticuloceps</name>
    <dbReference type="NCBI Taxonomy" id="495285"/>
    <lineage>
        <taxon>Eukaryota</taxon>
        <taxon>Fungi</taxon>
        <taxon>Dikarya</taxon>
        <taxon>Basidiomycota</taxon>
        <taxon>Agaricomycotina</taxon>
        <taxon>Agaricomycetes</taxon>
        <taxon>Agaricomycetidae</taxon>
        <taxon>Boletales</taxon>
        <taxon>Boletineae</taxon>
        <taxon>Boletaceae</taxon>
        <taxon>Boletoideae</taxon>
        <taxon>Boletus</taxon>
    </lineage>
</organism>
<dbReference type="OrthoDB" id="437078at2759"/>
<evidence type="ECO:0000259" key="8">
    <source>
        <dbReference type="Pfam" id="PF07962"/>
    </source>
</evidence>
<feature type="region of interest" description="Disordered" evidence="7">
    <location>
        <begin position="269"/>
        <end position="311"/>
    </location>
</feature>
<feature type="region of interest" description="Disordered" evidence="7">
    <location>
        <begin position="329"/>
        <end position="449"/>
    </location>
</feature>
<protein>
    <recommendedName>
        <fullName evidence="6">Chromosome segregation in meiosis protein</fullName>
    </recommendedName>
</protein>
<dbReference type="GO" id="GO:0000076">
    <property type="term" value="P:DNA replication checkpoint signaling"/>
    <property type="evidence" value="ECO:0007669"/>
    <property type="project" value="UniProtKB-UniRule"/>
</dbReference>
<feature type="region of interest" description="Disordered" evidence="7">
    <location>
        <begin position="1"/>
        <end position="144"/>
    </location>
</feature>
<feature type="compositionally biased region" description="Acidic residues" evidence="7">
    <location>
        <begin position="273"/>
        <end position="282"/>
    </location>
</feature>
<evidence type="ECO:0000313" key="9">
    <source>
        <dbReference type="EMBL" id="KAG6370088.1"/>
    </source>
</evidence>
<evidence type="ECO:0000256" key="3">
    <source>
        <dbReference type="ARBA" id="ARBA00022763"/>
    </source>
</evidence>
<dbReference type="GO" id="GO:0031297">
    <property type="term" value="P:replication fork processing"/>
    <property type="evidence" value="ECO:0007669"/>
    <property type="project" value="UniProtKB-UniRule"/>
</dbReference>
<evidence type="ECO:0000256" key="1">
    <source>
        <dbReference type="ARBA" id="ARBA00004123"/>
    </source>
</evidence>
<dbReference type="GO" id="GO:0031298">
    <property type="term" value="C:replication fork protection complex"/>
    <property type="evidence" value="ECO:0007669"/>
    <property type="project" value="TreeGrafter"/>
</dbReference>